<comment type="subcellular location">
    <subcellularLocation>
        <location evidence="1">Cell outer membrane</location>
    </subcellularLocation>
</comment>
<dbReference type="AlphaFoldDB" id="A0A1K1SLD4"/>
<dbReference type="InterPro" id="IPR036942">
    <property type="entry name" value="Beta-barrel_TonB_sf"/>
</dbReference>
<evidence type="ECO:0000313" key="9">
    <source>
        <dbReference type="Proteomes" id="UP001326715"/>
    </source>
</evidence>
<organism evidence="6 8">
    <name type="scientific">Chitinophaga sancti</name>
    <dbReference type="NCBI Taxonomy" id="1004"/>
    <lineage>
        <taxon>Bacteria</taxon>
        <taxon>Pseudomonadati</taxon>
        <taxon>Bacteroidota</taxon>
        <taxon>Chitinophagia</taxon>
        <taxon>Chitinophagales</taxon>
        <taxon>Chitinophagaceae</taxon>
        <taxon>Chitinophaga</taxon>
    </lineage>
</organism>
<dbReference type="EMBL" id="CP140154">
    <property type="protein sequence ID" value="WQG90526.1"/>
    <property type="molecule type" value="Genomic_DNA"/>
</dbReference>
<feature type="domain" description="Outer membrane protein beta-barrel" evidence="5">
    <location>
        <begin position="385"/>
        <end position="784"/>
    </location>
</feature>
<keyword evidence="3" id="KW-0998">Cell outer membrane</keyword>
<dbReference type="GO" id="GO:0009279">
    <property type="term" value="C:cell outer membrane"/>
    <property type="evidence" value="ECO:0007669"/>
    <property type="project" value="UniProtKB-SubCell"/>
</dbReference>
<dbReference type="RefSeq" id="WP_072364910.1">
    <property type="nucleotide sequence ID" value="NZ_CP139972.1"/>
</dbReference>
<dbReference type="Gene3D" id="2.170.130.10">
    <property type="entry name" value="TonB-dependent receptor, plug domain"/>
    <property type="match status" value="1"/>
</dbReference>
<dbReference type="Pfam" id="PF13620">
    <property type="entry name" value="CarboxypepD_reg"/>
    <property type="match status" value="1"/>
</dbReference>
<evidence type="ECO:0000256" key="4">
    <source>
        <dbReference type="SAM" id="MobiDB-lite"/>
    </source>
</evidence>
<evidence type="ECO:0000256" key="3">
    <source>
        <dbReference type="ARBA" id="ARBA00023237"/>
    </source>
</evidence>
<keyword evidence="9" id="KW-1185">Reference proteome</keyword>
<evidence type="ECO:0000313" key="8">
    <source>
        <dbReference type="Proteomes" id="UP000183788"/>
    </source>
</evidence>
<evidence type="ECO:0000313" key="6">
    <source>
        <dbReference type="EMBL" id="SFW85139.1"/>
    </source>
</evidence>
<dbReference type="SUPFAM" id="SSF56935">
    <property type="entry name" value="Porins"/>
    <property type="match status" value="1"/>
</dbReference>
<proteinExistence type="predicted"/>
<dbReference type="PANTHER" id="PTHR40980">
    <property type="entry name" value="PLUG DOMAIN-CONTAINING PROTEIN"/>
    <property type="match status" value="1"/>
</dbReference>
<keyword evidence="2" id="KW-0472">Membrane</keyword>
<evidence type="ECO:0000256" key="1">
    <source>
        <dbReference type="ARBA" id="ARBA00004442"/>
    </source>
</evidence>
<dbReference type="InterPro" id="IPR041700">
    <property type="entry name" value="OMP_b-brl_3"/>
</dbReference>
<evidence type="ECO:0000313" key="7">
    <source>
        <dbReference type="EMBL" id="WQG90526.1"/>
    </source>
</evidence>
<name>A0A1K1SLD4_9BACT</name>
<dbReference type="Proteomes" id="UP001326715">
    <property type="component" value="Chromosome"/>
</dbReference>
<dbReference type="SUPFAM" id="SSF49464">
    <property type="entry name" value="Carboxypeptidase regulatory domain-like"/>
    <property type="match status" value="1"/>
</dbReference>
<gene>
    <name evidence="6" type="ORF">SAMN05661012_05661</name>
    <name evidence="7" type="ORF">SR876_03385</name>
</gene>
<evidence type="ECO:0000256" key="2">
    <source>
        <dbReference type="ARBA" id="ARBA00023136"/>
    </source>
</evidence>
<dbReference type="Gene3D" id="2.40.170.20">
    <property type="entry name" value="TonB-dependent receptor, beta-barrel domain"/>
    <property type="match status" value="1"/>
</dbReference>
<keyword evidence="6" id="KW-0675">Receptor</keyword>
<reference evidence="6 8" key="1">
    <citation type="submission" date="2016-11" db="EMBL/GenBank/DDBJ databases">
        <authorList>
            <person name="Jaros S."/>
            <person name="Januszkiewicz K."/>
            <person name="Wedrychowicz H."/>
        </authorList>
    </citation>
    <scope>NUCLEOTIDE SEQUENCE [LARGE SCALE GENOMIC DNA]</scope>
    <source>
        <strain evidence="6 8">DSM 784</strain>
    </source>
</reference>
<dbReference type="InterPro" id="IPR037066">
    <property type="entry name" value="Plug_dom_sf"/>
</dbReference>
<sequence>MRYIISILFLLITFNTIAQQRIKGKVTDEHDLPLPGTTITLKHTTDGKIRSHAISDSLGAFEFRNIHAGSYHIGVAFITYGSQTRQITIGDGPVEVLLFKLLPSTQQLQEVTIKGKKQAITLSAGNATMNVEQSSLAQSQSAYDLLKSLPGVNVNKDGEVLIKGKSGVTVMIDGEPVEISGAQLKNLLKGTPGTTLQSIQVMNNPPANMDAAGTGGVINLVFKKKIKKGVNGTISSNVSKGYYYKTNQSLNMTYGTPKWNLNLLYSFDFEHNHNRDSMFRSQNLDNTPAGQTDKQFSMNQLQLNPEKSNAHLAKIGIDHYFDDKNSLNLNLSFNDMRNPTDGRTVTRFSTGMVQDSLLNQRNILLNTLRNLDYGLKFKHAFSDLKYLTAAAQFNNLKSNGSEDYTILKTFNSGTTPSELRYRNSYPSRIDRKIFRVDYVQELTRGEKKSGRFEAGLKSSFTNLNNSQFSENRVDQLWQPVPERANDFQYKEAIHAAYADMNIAREPWTFNAGFRLEHTNISGKGQGNANTVHQNYLSLFPNALIGYKVSDNYNLSLTYNRRIERPDYDKLNPAVRYLDLYTTQQGNPQLKAQFSNNIELNQQFLSFIDLTLGYSSIKDPIYSTYVSSPGASSSQTNINTGHQQQWQASLSFPVPGVDWWENNQSLYFFTSQFNDNLENKNLKEQASSFGVFSYNAFKLPANFSLELSVWYQSGGLYSNFRFKPMSEVNFGINKKILNDKINIGVSLSDALYGGVFKGDVLSNNAQVFKMDSRTDSRQIKLNVSFNFGRKPKAETPANESLESDRLPSGKGQQIEKPAKL</sequence>
<dbReference type="Proteomes" id="UP000183788">
    <property type="component" value="Unassembled WGS sequence"/>
</dbReference>
<dbReference type="EMBL" id="FPIZ01000026">
    <property type="protein sequence ID" value="SFW85139.1"/>
    <property type="molecule type" value="Genomic_DNA"/>
</dbReference>
<dbReference type="InterPro" id="IPR008969">
    <property type="entry name" value="CarboxyPept-like_regulatory"/>
</dbReference>
<evidence type="ECO:0000259" key="5">
    <source>
        <dbReference type="Pfam" id="PF14905"/>
    </source>
</evidence>
<accession>A0A1K1SLD4</accession>
<dbReference type="PANTHER" id="PTHR40980:SF4">
    <property type="entry name" value="TONB-DEPENDENT RECEPTOR-LIKE BETA-BARREL DOMAIN-CONTAINING PROTEIN"/>
    <property type="match status" value="1"/>
</dbReference>
<protein>
    <submittedName>
        <fullName evidence="6">Outer membrane receptor proteins, mostly Fe transport</fullName>
    </submittedName>
    <submittedName>
        <fullName evidence="7">TonB-dependent receptor</fullName>
    </submittedName>
</protein>
<dbReference type="STRING" id="1004.SAMN05661012_05661"/>
<feature type="region of interest" description="Disordered" evidence="4">
    <location>
        <begin position="788"/>
        <end position="819"/>
    </location>
</feature>
<dbReference type="Gene3D" id="2.60.40.1120">
    <property type="entry name" value="Carboxypeptidase-like, regulatory domain"/>
    <property type="match status" value="1"/>
</dbReference>
<reference evidence="7 9" key="2">
    <citation type="submission" date="2023-11" db="EMBL/GenBank/DDBJ databases">
        <title>MicrobeMod: A computational toolkit for identifying prokaryotic methylation and restriction-modification with nanopore sequencing.</title>
        <authorList>
            <person name="Crits-Christoph A."/>
            <person name="Kang S.C."/>
            <person name="Lee H."/>
            <person name="Ostrov N."/>
        </authorList>
    </citation>
    <scope>NUCLEOTIDE SEQUENCE [LARGE SCALE GENOMIC DNA]</scope>
    <source>
        <strain evidence="7 9">ATCC 23090</strain>
    </source>
</reference>
<dbReference type="Pfam" id="PF14905">
    <property type="entry name" value="OMP_b-brl_3"/>
    <property type="match status" value="1"/>
</dbReference>